<evidence type="ECO:0000313" key="1">
    <source>
        <dbReference type="EMBL" id="KAA8473265.1"/>
    </source>
</evidence>
<proteinExistence type="predicted"/>
<dbReference type="EMBL" id="VXCE01000042">
    <property type="protein sequence ID" value="KAA8473265.1"/>
    <property type="molecule type" value="Genomic_DNA"/>
</dbReference>
<name>A0A5M9GHI5_9BACI</name>
<comment type="caution">
    <text evidence="1">The sequence shown here is derived from an EMBL/GenBank/DDBJ whole genome shotgun (WGS) entry which is preliminary data.</text>
</comment>
<accession>A0A5M9GHI5</accession>
<sequence length="255" mass="30207">MTKKRYSFSIDLNVYNEFVKKCPDRLRFKKIREEISKIRENPEHLKITPRNDSDELYIYPIYLESKYDEMLDTICRVYQAQSSKSLSKSLLMEHILKEISKQDIEGRVYQRKTFKVEKSVYEDIQKLLAGDPFNRSIEDYIMNDYPGIECSLENYASLKEPKDELFQASMTLDVKVLDKISKVKDDARTEGKHKLKFTKPLVFRDMTRQFLKHLQEHNPVEEFLEHQIKNHLLALKEVTGKNMDELIADLQSKGE</sequence>
<dbReference type="RefSeq" id="WP_153623545.1">
    <property type="nucleotide sequence ID" value="NZ_CP064082.1"/>
</dbReference>
<gene>
    <name evidence="1" type="ORF">FYW06_27880</name>
</gene>
<organism evidence="1 2">
    <name type="scientific">Bacillus paranthracis</name>
    <dbReference type="NCBI Taxonomy" id="2026186"/>
    <lineage>
        <taxon>Bacteria</taxon>
        <taxon>Bacillati</taxon>
        <taxon>Bacillota</taxon>
        <taxon>Bacilli</taxon>
        <taxon>Bacillales</taxon>
        <taxon>Bacillaceae</taxon>
        <taxon>Bacillus</taxon>
        <taxon>Bacillus cereus group</taxon>
    </lineage>
</organism>
<dbReference type="AlphaFoldDB" id="A0A5M9GHI5"/>
<dbReference type="Proteomes" id="UP000325411">
    <property type="component" value="Unassembled WGS sequence"/>
</dbReference>
<protein>
    <submittedName>
        <fullName evidence="1">Uncharacterized protein</fullName>
    </submittedName>
</protein>
<evidence type="ECO:0000313" key="2">
    <source>
        <dbReference type="Proteomes" id="UP000325411"/>
    </source>
</evidence>
<reference evidence="1 2" key="1">
    <citation type="submission" date="2019-09" db="EMBL/GenBank/DDBJ databases">
        <authorList>
            <person name="Geng P."/>
            <person name="Wan X."/>
            <person name="Zhou G."/>
            <person name="Yuan Z."/>
            <person name="Hu X."/>
        </authorList>
    </citation>
    <scope>NUCLEOTIDE SEQUENCE [LARGE SCALE GENOMIC DNA]</scope>
    <source>
        <strain evidence="1 2">EFR-4</strain>
    </source>
</reference>